<dbReference type="InterPro" id="IPR027417">
    <property type="entry name" value="P-loop_NTPase"/>
</dbReference>
<protein>
    <recommendedName>
        <fullName evidence="3">NTPase</fullName>
    </recommendedName>
</protein>
<gene>
    <name evidence="1" type="ORF">CRP01_32890</name>
</gene>
<sequence>MSFDFFIFTAPVKAGKTTSLMNWAKDKPGLGGFLAPDIDDVRHLYTLGDRRLHQFQLQDELVTECAPEEIVNIHRFNFSAEAFAMARRTLLEDLQRGYEWIIVDEVGKLELRGEGLEPAIREAVEMVKSGRARGKLLMVVRDELVAKVMQHYRLWNCRIIRLGDGMPD</sequence>
<dbReference type="Proteomes" id="UP000223913">
    <property type="component" value="Unassembled WGS sequence"/>
</dbReference>
<name>A0A2D0N1F6_FLAN2</name>
<dbReference type="AlphaFoldDB" id="A0A2D0N1F6"/>
<reference evidence="1 2" key="1">
    <citation type="submission" date="2017-10" db="EMBL/GenBank/DDBJ databases">
        <title>The draft genome sequence of Lewinella nigricans NBRC 102662.</title>
        <authorList>
            <person name="Wang K."/>
        </authorList>
    </citation>
    <scope>NUCLEOTIDE SEQUENCE [LARGE SCALE GENOMIC DNA]</scope>
    <source>
        <strain evidence="1 2">NBRC 102662</strain>
    </source>
</reference>
<dbReference type="RefSeq" id="WP_099154325.1">
    <property type="nucleotide sequence ID" value="NZ_PDUD01000042.1"/>
</dbReference>
<evidence type="ECO:0000313" key="1">
    <source>
        <dbReference type="EMBL" id="PHN02297.1"/>
    </source>
</evidence>
<evidence type="ECO:0000313" key="2">
    <source>
        <dbReference type="Proteomes" id="UP000223913"/>
    </source>
</evidence>
<proteinExistence type="predicted"/>
<dbReference type="Gene3D" id="3.40.50.300">
    <property type="entry name" value="P-loop containing nucleotide triphosphate hydrolases"/>
    <property type="match status" value="1"/>
</dbReference>
<accession>A0A2D0N1F6</accession>
<dbReference type="EMBL" id="PDUD01000042">
    <property type="protein sequence ID" value="PHN02297.1"/>
    <property type="molecule type" value="Genomic_DNA"/>
</dbReference>
<comment type="caution">
    <text evidence="1">The sequence shown here is derived from an EMBL/GenBank/DDBJ whole genome shotgun (WGS) entry which is preliminary data.</text>
</comment>
<evidence type="ECO:0008006" key="3">
    <source>
        <dbReference type="Google" id="ProtNLM"/>
    </source>
</evidence>
<dbReference type="OrthoDB" id="9788394at2"/>
<keyword evidence="2" id="KW-1185">Reference proteome</keyword>
<organism evidence="1 2">
    <name type="scientific">Flavilitoribacter nigricans (strain ATCC 23147 / DSM 23189 / NBRC 102662 / NCIMB 1420 / SS-2)</name>
    <name type="common">Lewinella nigricans</name>
    <dbReference type="NCBI Taxonomy" id="1122177"/>
    <lineage>
        <taxon>Bacteria</taxon>
        <taxon>Pseudomonadati</taxon>
        <taxon>Bacteroidota</taxon>
        <taxon>Saprospiria</taxon>
        <taxon>Saprospirales</taxon>
        <taxon>Lewinellaceae</taxon>
        <taxon>Flavilitoribacter</taxon>
    </lineage>
</organism>